<name>A0A8H3VWG3_9PEZI</name>
<keyword evidence="2" id="KW-1185">Reference proteome</keyword>
<dbReference type="AlphaFoldDB" id="A0A8H3VWG3"/>
<proteinExistence type="predicted"/>
<dbReference type="Gene3D" id="1.20.5.340">
    <property type="match status" value="1"/>
</dbReference>
<evidence type="ECO:0000313" key="2">
    <source>
        <dbReference type="Proteomes" id="UP000434172"/>
    </source>
</evidence>
<sequence>MKLLLDRRGKEVKVTEEVVRTAALNKSSGEQVMKLLLTRRDEEVKVTEEVVRAATQNKSSGEQVMRLLLLNQRVKFTNGAIEEVVRAAESNWSKTIRPLLFYRQVKF</sequence>
<reference evidence="1 2" key="1">
    <citation type="submission" date="2019-12" db="EMBL/GenBank/DDBJ databases">
        <title>A genome sequence resource for the geographically widespread anthracnose pathogen Colletotrichum asianum.</title>
        <authorList>
            <person name="Meng Y."/>
        </authorList>
    </citation>
    <scope>NUCLEOTIDE SEQUENCE [LARGE SCALE GENOMIC DNA]</scope>
    <source>
        <strain evidence="1 2">ICMP 18580</strain>
    </source>
</reference>
<gene>
    <name evidence="1" type="ORF">GQ607_017097</name>
</gene>
<accession>A0A8H3VWG3</accession>
<organism evidence="1 2">
    <name type="scientific">Colletotrichum asianum</name>
    <dbReference type="NCBI Taxonomy" id="702518"/>
    <lineage>
        <taxon>Eukaryota</taxon>
        <taxon>Fungi</taxon>
        <taxon>Dikarya</taxon>
        <taxon>Ascomycota</taxon>
        <taxon>Pezizomycotina</taxon>
        <taxon>Sordariomycetes</taxon>
        <taxon>Hypocreomycetidae</taxon>
        <taxon>Glomerellales</taxon>
        <taxon>Glomerellaceae</taxon>
        <taxon>Colletotrichum</taxon>
        <taxon>Colletotrichum gloeosporioides species complex</taxon>
    </lineage>
</organism>
<comment type="caution">
    <text evidence="1">The sequence shown here is derived from an EMBL/GenBank/DDBJ whole genome shotgun (WGS) entry which is preliminary data.</text>
</comment>
<dbReference type="InterPro" id="IPR055530">
    <property type="entry name" value="DUF7104"/>
</dbReference>
<evidence type="ECO:0000313" key="1">
    <source>
        <dbReference type="EMBL" id="KAF0315660.1"/>
    </source>
</evidence>
<dbReference type="OrthoDB" id="4849983at2759"/>
<protein>
    <submittedName>
        <fullName evidence="1">Ankyrin repeat and sam domain containing protein 6</fullName>
    </submittedName>
</protein>
<dbReference type="Pfam" id="PF23397">
    <property type="entry name" value="DUF7104"/>
    <property type="match status" value="2"/>
</dbReference>
<dbReference type="Proteomes" id="UP000434172">
    <property type="component" value="Unassembled WGS sequence"/>
</dbReference>
<dbReference type="EMBL" id="WOWK01000191">
    <property type="protein sequence ID" value="KAF0315660.1"/>
    <property type="molecule type" value="Genomic_DNA"/>
</dbReference>